<dbReference type="Proteomes" id="UP000253426">
    <property type="component" value="Unassembled WGS sequence"/>
</dbReference>
<keyword evidence="3" id="KW-1185">Reference proteome</keyword>
<evidence type="ECO:0000313" key="2">
    <source>
        <dbReference type="EMBL" id="RBP37688.1"/>
    </source>
</evidence>
<dbReference type="EMBL" id="QNRR01000013">
    <property type="protein sequence ID" value="RBP37688.1"/>
    <property type="molecule type" value="Genomic_DNA"/>
</dbReference>
<protein>
    <submittedName>
        <fullName evidence="2">Uncharacterized protein</fullName>
    </submittedName>
</protein>
<name>A0A366H6E2_9BACT</name>
<keyword evidence="1" id="KW-0812">Transmembrane</keyword>
<organism evidence="2 3">
    <name type="scientific">Roseimicrobium gellanilyticum</name>
    <dbReference type="NCBI Taxonomy" id="748857"/>
    <lineage>
        <taxon>Bacteria</taxon>
        <taxon>Pseudomonadati</taxon>
        <taxon>Verrucomicrobiota</taxon>
        <taxon>Verrucomicrobiia</taxon>
        <taxon>Verrucomicrobiales</taxon>
        <taxon>Verrucomicrobiaceae</taxon>
        <taxon>Roseimicrobium</taxon>
    </lineage>
</organism>
<keyword evidence="1" id="KW-0472">Membrane</keyword>
<accession>A0A366H6E2</accession>
<feature type="transmembrane region" description="Helical" evidence="1">
    <location>
        <begin position="293"/>
        <end position="315"/>
    </location>
</feature>
<comment type="caution">
    <text evidence="2">The sequence shown here is derived from an EMBL/GenBank/DDBJ whole genome shotgun (WGS) entry which is preliminary data.</text>
</comment>
<feature type="transmembrane region" description="Helical" evidence="1">
    <location>
        <begin position="322"/>
        <end position="343"/>
    </location>
</feature>
<gene>
    <name evidence="2" type="ORF">DES53_11370</name>
</gene>
<evidence type="ECO:0000256" key="1">
    <source>
        <dbReference type="SAM" id="Phobius"/>
    </source>
</evidence>
<keyword evidence="1" id="KW-1133">Transmembrane helix</keyword>
<sequence length="563" mass="60409">MAAGIAPAATVLSPRMDAGSGIDIRLESWLDGCPPAGAVPIRIRIRNVEKQTHTWTITSMCNTGGTSSVDITVEGGKEGERMMYAPVLLHPESSYYTTIDFRVKGPGVADQSAGNLHNSGGYGSSRTEFIGMSAGLHAKGWSALENKFSGSHSGTALQGSKVEIPAAPEDWRGYTGLAQLWMDDGDWTSMSATAKAAMLEWVAMGGDVHLLCGDTSVARLEQLGLPPVVDSRRRVGAGEIHVQSWSGSSLPLDSMVTDIKAGKDASRRELMSGYSKKWGLAEIVGPLTIKSGLIFSFIAIFGLLVGPVNLFWLAGAGQRQRLFWTTPLLSLAASGLLLVLMVLQDGIGGSGARTIFALMLPEQKRLAVTQEQVAKTGVLLGRGFDRADADLMAPISINSTGRQSSNWQSRFNVEESESHRNGAWFASRSLQSHLLQTIRPSRASIEIFSAEGSAPSVLSTVEAPLKRMFIVDDAGKVWAAEDVGTGEKTTMRASDIAELEQWMHDHAGKASGPMVKSLLQQVEKRPGFAYAEAADASKFAIGTLPSVRWNHERLLLAGPYVKR</sequence>
<dbReference type="AlphaFoldDB" id="A0A366H6E2"/>
<proteinExistence type="predicted"/>
<evidence type="ECO:0000313" key="3">
    <source>
        <dbReference type="Proteomes" id="UP000253426"/>
    </source>
</evidence>
<reference evidence="2 3" key="1">
    <citation type="submission" date="2018-06" db="EMBL/GenBank/DDBJ databases">
        <title>Genomic Encyclopedia of Type Strains, Phase IV (KMG-IV): sequencing the most valuable type-strain genomes for metagenomic binning, comparative biology and taxonomic classification.</title>
        <authorList>
            <person name="Goeker M."/>
        </authorList>
    </citation>
    <scope>NUCLEOTIDE SEQUENCE [LARGE SCALE GENOMIC DNA]</scope>
    <source>
        <strain evidence="2 3">DSM 25532</strain>
    </source>
</reference>